<proteinExistence type="predicted"/>
<protein>
    <submittedName>
        <fullName evidence="3">Uncharacterized protein</fullName>
    </submittedName>
</protein>
<feature type="region of interest" description="Disordered" evidence="1">
    <location>
        <begin position="64"/>
        <end position="83"/>
    </location>
</feature>
<organism evidence="3 4">
    <name type="scientific">Cyclostephanos tholiformis</name>
    <dbReference type="NCBI Taxonomy" id="382380"/>
    <lineage>
        <taxon>Eukaryota</taxon>
        <taxon>Sar</taxon>
        <taxon>Stramenopiles</taxon>
        <taxon>Ochrophyta</taxon>
        <taxon>Bacillariophyta</taxon>
        <taxon>Coscinodiscophyceae</taxon>
        <taxon>Thalassiosirophycidae</taxon>
        <taxon>Stephanodiscales</taxon>
        <taxon>Stephanodiscaceae</taxon>
        <taxon>Cyclostephanos</taxon>
    </lineage>
</organism>
<dbReference type="PANTHER" id="PTHR36142:SF2">
    <property type="entry name" value="METALLO-HYDROLASE_OXIDOREDUCTASE SUPERFAMILY PROTEIN"/>
    <property type="match status" value="1"/>
</dbReference>
<dbReference type="Pfam" id="PF13483">
    <property type="entry name" value="Lactamase_B_3"/>
    <property type="match status" value="1"/>
</dbReference>
<dbReference type="PANTHER" id="PTHR36142">
    <property type="entry name" value="METALLO-HYDROLASE/OXIDOREDUCTASE SUPERFAMILY PROTEIN"/>
    <property type="match status" value="1"/>
</dbReference>
<dbReference type="AlphaFoldDB" id="A0ABD3SS90"/>
<dbReference type="EMBL" id="JALLPB020000003">
    <property type="protein sequence ID" value="KAL3827480.1"/>
    <property type="molecule type" value="Genomic_DNA"/>
</dbReference>
<name>A0ABD3SS90_9STRA</name>
<dbReference type="Proteomes" id="UP001530377">
    <property type="component" value="Unassembled WGS sequence"/>
</dbReference>
<evidence type="ECO:0000313" key="4">
    <source>
        <dbReference type="Proteomes" id="UP001530377"/>
    </source>
</evidence>
<comment type="caution">
    <text evidence="3">The sequence shown here is derived from an EMBL/GenBank/DDBJ whole genome shotgun (WGS) entry which is preliminary data.</text>
</comment>
<feature type="compositionally biased region" description="Acidic residues" evidence="1">
    <location>
        <begin position="120"/>
        <end position="132"/>
    </location>
</feature>
<sequence>MIAKSHRSPRVVAPPCASIVVGVLLGVALLLLPTAVDSFVSRLPPPPPPSASIFFNVAPPNPTSTTTITTTSPMSSSRSSSRSSDFDFVYTHLEGNGQIWQITHRPSDVRRRRRRRPPVDYDDEDEDDDDDGGGGRGGMGGGTAASSLSIVVDPLAYQLDFGVPWGYRANKRVVSERDTLDAICDARPSHCLLTMGLDDHAHARTLSELCRRLPGLKFVVAPSCVDKLSTITNDDDGGGGGGGLPRDDVDPDRVTVLEHDRTHDISSDDGDGDVDVVATITATRGALVGPPWQRRENGYLMELSSRDDDDDDGRRLGIYYEPHGDAVLDDVRMLRANIVISPVIEQSLPAQLPPWARYTLVHGGERTLRIAEALRADVILPLGNGELDIEGPLSGLVASSGSVDEFEMLVKRRNMERASFDDRRIEVMRTMPGVPLTVMI</sequence>
<keyword evidence="2" id="KW-1133">Transmembrane helix</keyword>
<accession>A0ABD3SS90</accession>
<evidence type="ECO:0000313" key="3">
    <source>
        <dbReference type="EMBL" id="KAL3827480.1"/>
    </source>
</evidence>
<evidence type="ECO:0000256" key="2">
    <source>
        <dbReference type="SAM" id="Phobius"/>
    </source>
</evidence>
<feature type="region of interest" description="Disordered" evidence="1">
    <location>
        <begin position="106"/>
        <end position="141"/>
    </location>
</feature>
<reference evidence="3 4" key="1">
    <citation type="submission" date="2024-10" db="EMBL/GenBank/DDBJ databases">
        <title>Updated reference genomes for cyclostephanoid diatoms.</title>
        <authorList>
            <person name="Roberts W.R."/>
            <person name="Alverson A.J."/>
        </authorList>
    </citation>
    <scope>NUCLEOTIDE SEQUENCE [LARGE SCALE GENOMIC DNA]</scope>
    <source>
        <strain evidence="3 4">AJA228-03</strain>
    </source>
</reference>
<keyword evidence="2" id="KW-0812">Transmembrane</keyword>
<gene>
    <name evidence="3" type="ORF">ACHAXA_003749</name>
</gene>
<keyword evidence="4" id="KW-1185">Reference proteome</keyword>
<keyword evidence="2" id="KW-0472">Membrane</keyword>
<feature type="transmembrane region" description="Helical" evidence="2">
    <location>
        <begin position="12"/>
        <end position="32"/>
    </location>
</feature>
<evidence type="ECO:0000256" key="1">
    <source>
        <dbReference type="SAM" id="MobiDB-lite"/>
    </source>
</evidence>